<keyword evidence="7" id="KW-0807">Transducer</keyword>
<dbReference type="EMBL" id="JALNTZ010000006">
    <property type="protein sequence ID" value="KAJ3647937.1"/>
    <property type="molecule type" value="Genomic_DNA"/>
</dbReference>
<dbReference type="GO" id="GO:0007165">
    <property type="term" value="P:signal transduction"/>
    <property type="evidence" value="ECO:0007669"/>
    <property type="project" value="UniProtKB-KW"/>
</dbReference>
<dbReference type="GO" id="GO:0050909">
    <property type="term" value="P:sensory perception of taste"/>
    <property type="evidence" value="ECO:0007669"/>
    <property type="project" value="InterPro"/>
</dbReference>
<dbReference type="GO" id="GO:0008049">
    <property type="term" value="P:male courtship behavior"/>
    <property type="evidence" value="ECO:0007669"/>
    <property type="project" value="TreeGrafter"/>
</dbReference>
<evidence type="ECO:0000256" key="3">
    <source>
        <dbReference type="ARBA" id="ARBA00022692"/>
    </source>
</evidence>
<dbReference type="GO" id="GO:0030425">
    <property type="term" value="C:dendrite"/>
    <property type="evidence" value="ECO:0007669"/>
    <property type="project" value="TreeGrafter"/>
</dbReference>
<evidence type="ECO:0000313" key="10">
    <source>
        <dbReference type="Proteomes" id="UP001168821"/>
    </source>
</evidence>
<dbReference type="PANTHER" id="PTHR21143">
    <property type="entry name" value="INVERTEBRATE GUSTATORY RECEPTOR"/>
    <property type="match status" value="1"/>
</dbReference>
<evidence type="ECO:0000256" key="4">
    <source>
        <dbReference type="ARBA" id="ARBA00022989"/>
    </source>
</evidence>
<organism evidence="9 10">
    <name type="scientific">Zophobas morio</name>
    <dbReference type="NCBI Taxonomy" id="2755281"/>
    <lineage>
        <taxon>Eukaryota</taxon>
        <taxon>Metazoa</taxon>
        <taxon>Ecdysozoa</taxon>
        <taxon>Arthropoda</taxon>
        <taxon>Hexapoda</taxon>
        <taxon>Insecta</taxon>
        <taxon>Pterygota</taxon>
        <taxon>Neoptera</taxon>
        <taxon>Endopterygota</taxon>
        <taxon>Coleoptera</taxon>
        <taxon>Polyphaga</taxon>
        <taxon>Cucujiformia</taxon>
        <taxon>Tenebrionidae</taxon>
        <taxon>Zophobas</taxon>
    </lineage>
</organism>
<keyword evidence="4 8" id="KW-1133">Transmembrane helix</keyword>
<evidence type="ECO:0008006" key="11">
    <source>
        <dbReference type="Google" id="ProtNLM"/>
    </source>
</evidence>
<evidence type="ECO:0000313" key="9">
    <source>
        <dbReference type="EMBL" id="KAJ3647937.1"/>
    </source>
</evidence>
<evidence type="ECO:0000256" key="8">
    <source>
        <dbReference type="SAM" id="Phobius"/>
    </source>
</evidence>
<feature type="transmembrane region" description="Helical" evidence="8">
    <location>
        <begin position="56"/>
        <end position="76"/>
    </location>
</feature>
<keyword evidence="5 8" id="KW-0472">Membrane</keyword>
<evidence type="ECO:0000256" key="6">
    <source>
        <dbReference type="ARBA" id="ARBA00023170"/>
    </source>
</evidence>
<comment type="subcellular location">
    <subcellularLocation>
        <location evidence="1">Cell membrane</location>
        <topology evidence="1">Multi-pass membrane protein</topology>
    </subcellularLocation>
</comment>
<feature type="transmembrane region" description="Helical" evidence="8">
    <location>
        <begin position="138"/>
        <end position="157"/>
    </location>
</feature>
<feature type="transmembrane region" description="Helical" evidence="8">
    <location>
        <begin position="21"/>
        <end position="50"/>
    </location>
</feature>
<dbReference type="GO" id="GO:0005886">
    <property type="term" value="C:plasma membrane"/>
    <property type="evidence" value="ECO:0007669"/>
    <property type="project" value="UniProtKB-SubCell"/>
</dbReference>
<sequence>MRALTRDYRILGETIDIYNDLFGYQLMLIMLHCGLEVISALNIALASIIIDAANPLYYNMFLWSTTLLMFSLYNFLTIVLKSDATTQEAQKFLDICVKIQDQFKMDSKQIDVITKFTNYSQRFFREFSARGYFKINKGIIFSLIGNVTAYLIIVMQFNESYFRKIGV</sequence>
<keyword evidence="10" id="KW-1185">Reference proteome</keyword>
<evidence type="ECO:0000256" key="2">
    <source>
        <dbReference type="ARBA" id="ARBA00022475"/>
    </source>
</evidence>
<dbReference type="GO" id="GO:0043025">
    <property type="term" value="C:neuronal cell body"/>
    <property type="evidence" value="ECO:0007669"/>
    <property type="project" value="TreeGrafter"/>
</dbReference>
<dbReference type="Pfam" id="PF08395">
    <property type="entry name" value="7tm_7"/>
    <property type="match status" value="1"/>
</dbReference>
<name>A0AA38I5K0_9CUCU</name>
<evidence type="ECO:0000256" key="7">
    <source>
        <dbReference type="ARBA" id="ARBA00023224"/>
    </source>
</evidence>
<accession>A0AA38I5K0</accession>
<proteinExistence type="predicted"/>
<keyword evidence="6" id="KW-0675">Receptor</keyword>
<keyword evidence="2" id="KW-1003">Cell membrane</keyword>
<comment type="caution">
    <text evidence="9">The sequence shown here is derived from an EMBL/GenBank/DDBJ whole genome shotgun (WGS) entry which is preliminary data.</text>
</comment>
<dbReference type="PANTHER" id="PTHR21143:SF104">
    <property type="entry name" value="GUSTATORY RECEPTOR 8A-RELATED"/>
    <property type="match status" value="1"/>
</dbReference>
<gene>
    <name evidence="9" type="ORF">Zmor_019781</name>
</gene>
<protein>
    <recommendedName>
        <fullName evidence="11">Gustatory receptor</fullName>
    </recommendedName>
</protein>
<dbReference type="Proteomes" id="UP001168821">
    <property type="component" value="Unassembled WGS sequence"/>
</dbReference>
<evidence type="ECO:0000256" key="1">
    <source>
        <dbReference type="ARBA" id="ARBA00004651"/>
    </source>
</evidence>
<evidence type="ECO:0000256" key="5">
    <source>
        <dbReference type="ARBA" id="ARBA00023136"/>
    </source>
</evidence>
<reference evidence="9" key="1">
    <citation type="journal article" date="2023" name="G3 (Bethesda)">
        <title>Whole genome assemblies of Zophobas morio and Tenebrio molitor.</title>
        <authorList>
            <person name="Kaur S."/>
            <person name="Stinson S.A."/>
            <person name="diCenzo G.C."/>
        </authorList>
    </citation>
    <scope>NUCLEOTIDE SEQUENCE</scope>
    <source>
        <strain evidence="9">QUZm001</strain>
    </source>
</reference>
<dbReference type="GO" id="GO:0030424">
    <property type="term" value="C:axon"/>
    <property type="evidence" value="ECO:0007669"/>
    <property type="project" value="TreeGrafter"/>
</dbReference>
<dbReference type="InterPro" id="IPR013604">
    <property type="entry name" value="7TM_chemorcpt"/>
</dbReference>
<keyword evidence="3 8" id="KW-0812">Transmembrane</keyword>
<dbReference type="AlphaFoldDB" id="A0AA38I5K0"/>
<dbReference type="GO" id="GO:0007635">
    <property type="term" value="P:chemosensory behavior"/>
    <property type="evidence" value="ECO:0007669"/>
    <property type="project" value="TreeGrafter"/>
</dbReference>